<dbReference type="InterPro" id="IPR029046">
    <property type="entry name" value="LolA/LolB/LppX"/>
</dbReference>
<keyword evidence="3" id="KW-0472">Membrane</keyword>
<dbReference type="InterPro" id="IPR009830">
    <property type="entry name" value="LppX/LprAFG"/>
</dbReference>
<dbReference type="OrthoDB" id="5143207at2"/>
<dbReference type="SUPFAM" id="SSF89392">
    <property type="entry name" value="Prokaryotic lipoproteins and lipoprotein localization factors"/>
    <property type="match status" value="1"/>
</dbReference>
<reference evidence="4 5" key="1">
    <citation type="submission" date="2019-01" db="EMBL/GenBank/DDBJ databases">
        <title>Novel species of Nocardioides.</title>
        <authorList>
            <person name="Liu Q."/>
            <person name="Xin Y.-H."/>
        </authorList>
    </citation>
    <scope>NUCLEOTIDE SEQUENCE [LARGE SCALE GENOMIC DNA]</scope>
    <source>
        <strain evidence="4 5">CGMCC 4.6875</strain>
    </source>
</reference>
<evidence type="ECO:0000256" key="3">
    <source>
        <dbReference type="ARBA" id="ARBA00022475"/>
    </source>
</evidence>
<organism evidence="4 5">
    <name type="scientific">Nocardioides ganghwensis</name>
    <dbReference type="NCBI Taxonomy" id="252230"/>
    <lineage>
        <taxon>Bacteria</taxon>
        <taxon>Bacillati</taxon>
        <taxon>Actinomycetota</taxon>
        <taxon>Actinomycetes</taxon>
        <taxon>Propionibacteriales</taxon>
        <taxon>Nocardioidaceae</taxon>
        <taxon>Nocardioides</taxon>
    </lineage>
</organism>
<dbReference type="AlphaFoldDB" id="A0A4Q2SIH9"/>
<evidence type="ECO:0000313" key="4">
    <source>
        <dbReference type="EMBL" id="RYC03764.1"/>
    </source>
</evidence>
<accession>A0A4Q2SIH9</accession>
<protein>
    <submittedName>
        <fullName evidence="4">LppX_LprAFG lipoprotein</fullName>
    </submittedName>
</protein>
<dbReference type="CDD" id="cd16334">
    <property type="entry name" value="LppX-like"/>
    <property type="match status" value="1"/>
</dbReference>
<comment type="caution">
    <text evidence="4">The sequence shown here is derived from an EMBL/GenBank/DDBJ whole genome shotgun (WGS) entry which is preliminary data.</text>
</comment>
<evidence type="ECO:0000256" key="2">
    <source>
        <dbReference type="ARBA" id="ARBA00009194"/>
    </source>
</evidence>
<dbReference type="EMBL" id="SDWU01000004">
    <property type="protein sequence ID" value="RYC03764.1"/>
    <property type="molecule type" value="Genomic_DNA"/>
</dbReference>
<proteinExistence type="inferred from homology"/>
<comment type="similarity">
    <text evidence="2">Belongs to the LppX/LprAFG lipoprotein family.</text>
</comment>
<evidence type="ECO:0000313" key="5">
    <source>
        <dbReference type="Proteomes" id="UP000293291"/>
    </source>
</evidence>
<keyword evidence="4" id="KW-0449">Lipoprotein</keyword>
<comment type="subcellular location">
    <subcellularLocation>
        <location evidence="1">Cell envelope</location>
    </subcellularLocation>
</comment>
<sequence length="246" mass="25496">MHPPLWKAEPMRTSGRLATTAAAVLLSLPLLTACSGAEGDDEAEEASPEEVLADAATTLTETSGVELTLSTDQLPEGVSGITRAVGTVTNVPAFEGSITVVFAGQTVDVPVIAVDDTVYAQLPFTPGYDKVNPKEYGAPDPSGLIGEDGFAGLLGLTESPEAGESVRGGADNTEILTTYSGTVPGDAMDAIIPSSSGDSFDVEWQVSDDGELRKATLTGVFYPRAEPMTYTVDFADYGTEKDIAAP</sequence>
<dbReference type="Proteomes" id="UP000293291">
    <property type="component" value="Unassembled WGS sequence"/>
</dbReference>
<keyword evidence="5" id="KW-1185">Reference proteome</keyword>
<dbReference type="Pfam" id="PF07161">
    <property type="entry name" value="LppX_LprAFG"/>
    <property type="match status" value="1"/>
</dbReference>
<gene>
    <name evidence="4" type="ORF">EUA07_04835</name>
</gene>
<dbReference type="GO" id="GO:0030313">
    <property type="term" value="C:cell envelope"/>
    <property type="evidence" value="ECO:0007669"/>
    <property type="project" value="UniProtKB-SubCell"/>
</dbReference>
<evidence type="ECO:0000256" key="1">
    <source>
        <dbReference type="ARBA" id="ARBA00004196"/>
    </source>
</evidence>
<keyword evidence="3" id="KW-1003">Cell membrane</keyword>
<name>A0A4Q2SIH9_9ACTN</name>
<dbReference type="Gene3D" id="2.50.20.20">
    <property type="match status" value="1"/>
</dbReference>
<dbReference type="PROSITE" id="PS51257">
    <property type="entry name" value="PROKAR_LIPOPROTEIN"/>
    <property type="match status" value="1"/>
</dbReference>